<evidence type="ECO:0000313" key="9">
    <source>
        <dbReference type="Proteomes" id="UP001500058"/>
    </source>
</evidence>
<feature type="region of interest" description="Disordered" evidence="6">
    <location>
        <begin position="152"/>
        <end position="195"/>
    </location>
</feature>
<dbReference type="Proteomes" id="UP001500058">
    <property type="component" value="Unassembled WGS sequence"/>
</dbReference>
<dbReference type="InterPro" id="IPR014016">
    <property type="entry name" value="UvrD-like_ATP-bd"/>
</dbReference>
<feature type="compositionally biased region" description="Acidic residues" evidence="6">
    <location>
        <begin position="957"/>
        <end position="985"/>
    </location>
</feature>
<dbReference type="PANTHER" id="PTHR11070">
    <property type="entry name" value="UVRD / RECB / PCRA DNA HELICASE FAMILY MEMBER"/>
    <property type="match status" value="1"/>
</dbReference>
<dbReference type="PANTHER" id="PTHR11070:SF45">
    <property type="entry name" value="DNA 3'-5' HELICASE"/>
    <property type="match status" value="1"/>
</dbReference>
<dbReference type="Gene3D" id="3.40.50.300">
    <property type="entry name" value="P-loop containing nucleotide triphosphate hydrolases"/>
    <property type="match status" value="2"/>
</dbReference>
<sequence>MGTTTRDEIIATEQKAVDRAYDCYETQLAELTGQSVATASASGKDSVANRIEAEERAAAYGGLGSASLVVSRVDVAGESGDAPETWYIGRRGVRDPATGDPVVLLWTSPLAKKWAEALPSDPGDVLLRRQLRCAQRIVEDYFDEIATAVSVPRPRPAMDDAEPEAPETQAAPAAAPQEPQAPRPQVPTPGDIVRIQRRRPLQPDDFLLRELQRSRGGRMRDIVETIRRDQMALVTGSPSDVLVVQGGPGTGKSAVGLHRVTWLVHNDHFKAQDVLVIGPHQRFLDYVGQVLPTLGVRNVNAVQLTRLWDGEVLGSDSPQARLVKSDERMAAVLRRRVENECRPEAVDGLVAAPSYEGDEPAFTVTAGSTTLRIPRSEILAVLDRARGGDGAYRERRDRFRSLLVDRLLRELTAVAPRRGRDSAIRRDLERNRRVERLVERVWPSPGAREALRSLYDSPDLLRSCADGILTEEEQAALHRPRAAAAADEPWTLDDQVCLEELRYLIDGETPRRYGHIVIDEAQDLTPMQARSLRRRCAANGSMTVLGDLAQATGPHAHTGWDHLGALLSDHGDWRVAELNTSYRVPVEIMEFVAPLARAVAPALPYPQAVREAGEDAVRVMATEPWKLLDDTIAQVTRLVGTSDGHTLRSVAVIVPDDSGWLEEIGRRLDLAEGIAGRERESVSVLAAADAKGMEYDHVLVVEPTTIADRGPAGLRQLYIALTRSTQSLTVLHTSPLPEALTNTGDGTEQPAGEAAPDAAAGSIPEVGTDLRVRVIGHTSGGNYKVEAVSPATDRPLLLAVRHGSAPPAVGAELDVWVLRHDSNVSFVTVDERGRKPISPTMAQRYVDALGVFEELADGDVPSDARARLSELKGMANRCLRLDQHDWLDVWRVLGSPDRPRLNLLRDLAVNTSRALASSAPDLGRIRADLERSGWGDALAEARRALRQRLAATADPVTETEETEEPEETEEVEEPEEPEEAEEAEETPAVPQQPEPKESAPMPTAADTTTLKAEPSAGLRQSLEASAAADRTCKTHEAVRFELMAALLRADLQPDNSPVVDVSCDTEHGLFLYEVLGAGLSSHADLRSGAARLLEINHALPAPADRLHLVLAGPPAEEWSADVIHDVFGVRVLWRTPGGWDGRDAETALGAVRA</sequence>
<protein>
    <recommendedName>
        <fullName evidence="7">UvrD-like helicase ATP-binding domain-containing protein</fullName>
    </recommendedName>
</protein>
<feature type="region of interest" description="Disordered" evidence="6">
    <location>
        <begin position="737"/>
        <end position="762"/>
    </location>
</feature>
<feature type="compositionally biased region" description="Low complexity" evidence="6">
    <location>
        <begin position="750"/>
        <end position="761"/>
    </location>
</feature>
<evidence type="ECO:0000256" key="4">
    <source>
        <dbReference type="ARBA" id="ARBA00022840"/>
    </source>
</evidence>
<dbReference type="InterPro" id="IPR027417">
    <property type="entry name" value="P-loop_NTPase"/>
</dbReference>
<feature type="domain" description="UvrD-like helicase ATP-binding" evidence="7">
    <location>
        <begin position="225"/>
        <end position="585"/>
    </location>
</feature>
<gene>
    <name evidence="8" type="ORF">GCM10010420_46070</name>
</gene>
<evidence type="ECO:0000256" key="2">
    <source>
        <dbReference type="ARBA" id="ARBA00022801"/>
    </source>
</evidence>
<dbReference type="SUPFAM" id="SSF52540">
    <property type="entry name" value="P-loop containing nucleoside triphosphate hydrolases"/>
    <property type="match status" value="1"/>
</dbReference>
<feature type="binding site" evidence="5">
    <location>
        <begin position="246"/>
        <end position="253"/>
    </location>
    <ligand>
        <name>ATP</name>
        <dbReference type="ChEBI" id="CHEBI:30616"/>
    </ligand>
</feature>
<dbReference type="Pfam" id="PF13245">
    <property type="entry name" value="AAA_19"/>
    <property type="match status" value="1"/>
</dbReference>
<dbReference type="InterPro" id="IPR000212">
    <property type="entry name" value="DNA_helicase_UvrD/REP"/>
</dbReference>
<keyword evidence="1 5" id="KW-0547">Nucleotide-binding</keyword>
<name>A0ABN3IT03_9ACTN</name>
<dbReference type="PROSITE" id="PS51198">
    <property type="entry name" value="UVRD_HELICASE_ATP_BIND"/>
    <property type="match status" value="1"/>
</dbReference>
<comment type="caution">
    <text evidence="8">The sequence shown here is derived from an EMBL/GenBank/DDBJ whole genome shotgun (WGS) entry which is preliminary data.</text>
</comment>
<evidence type="ECO:0000256" key="1">
    <source>
        <dbReference type="ARBA" id="ARBA00022741"/>
    </source>
</evidence>
<dbReference type="RefSeq" id="WP_344633017.1">
    <property type="nucleotide sequence ID" value="NZ_BAAATJ010000026.1"/>
</dbReference>
<proteinExistence type="predicted"/>
<evidence type="ECO:0000256" key="3">
    <source>
        <dbReference type="ARBA" id="ARBA00022806"/>
    </source>
</evidence>
<feature type="compositionally biased region" description="Low complexity" evidence="6">
    <location>
        <begin position="166"/>
        <end position="178"/>
    </location>
</feature>
<evidence type="ECO:0000259" key="7">
    <source>
        <dbReference type="PROSITE" id="PS51198"/>
    </source>
</evidence>
<evidence type="ECO:0000256" key="5">
    <source>
        <dbReference type="PROSITE-ProRule" id="PRU00560"/>
    </source>
</evidence>
<keyword evidence="2 5" id="KW-0378">Hydrolase</keyword>
<evidence type="ECO:0000313" key="8">
    <source>
        <dbReference type="EMBL" id="GAA2411814.1"/>
    </source>
</evidence>
<feature type="region of interest" description="Disordered" evidence="6">
    <location>
        <begin position="950"/>
        <end position="1010"/>
    </location>
</feature>
<organism evidence="8 9">
    <name type="scientific">Streptomyces glaucosporus</name>
    <dbReference type="NCBI Taxonomy" id="284044"/>
    <lineage>
        <taxon>Bacteria</taxon>
        <taxon>Bacillati</taxon>
        <taxon>Actinomycetota</taxon>
        <taxon>Actinomycetes</taxon>
        <taxon>Kitasatosporales</taxon>
        <taxon>Streptomycetaceae</taxon>
        <taxon>Streptomyces</taxon>
    </lineage>
</organism>
<keyword evidence="4 5" id="KW-0067">ATP-binding</keyword>
<accession>A0ABN3IT03</accession>
<evidence type="ECO:0000256" key="6">
    <source>
        <dbReference type="SAM" id="MobiDB-lite"/>
    </source>
</evidence>
<keyword evidence="9" id="KW-1185">Reference proteome</keyword>
<keyword evidence="3 5" id="KW-0347">Helicase</keyword>
<dbReference type="EMBL" id="BAAATJ010000026">
    <property type="protein sequence ID" value="GAA2411814.1"/>
    <property type="molecule type" value="Genomic_DNA"/>
</dbReference>
<reference evidence="8 9" key="1">
    <citation type="journal article" date="2019" name="Int. J. Syst. Evol. Microbiol.">
        <title>The Global Catalogue of Microorganisms (GCM) 10K type strain sequencing project: providing services to taxonomists for standard genome sequencing and annotation.</title>
        <authorList>
            <consortium name="The Broad Institute Genomics Platform"/>
            <consortium name="The Broad Institute Genome Sequencing Center for Infectious Disease"/>
            <person name="Wu L."/>
            <person name="Ma J."/>
        </authorList>
    </citation>
    <scope>NUCLEOTIDE SEQUENCE [LARGE SCALE GENOMIC DNA]</scope>
    <source>
        <strain evidence="8 9">JCM 6921</strain>
    </source>
</reference>